<dbReference type="Proteomes" id="UP000178129">
    <property type="component" value="Unassembled WGS sequence"/>
</dbReference>
<evidence type="ECO:0000313" key="1">
    <source>
        <dbReference type="EMBL" id="CZS94321.1"/>
    </source>
</evidence>
<proteinExistence type="predicted"/>
<protein>
    <submittedName>
        <fullName evidence="1">Uncharacterized protein</fullName>
    </submittedName>
</protein>
<dbReference type="InParanoid" id="A0A1E1K8J0"/>
<evidence type="ECO:0000313" key="2">
    <source>
        <dbReference type="Proteomes" id="UP000178129"/>
    </source>
</evidence>
<organism evidence="1 2">
    <name type="scientific">Rhynchosporium graminicola</name>
    <dbReference type="NCBI Taxonomy" id="2792576"/>
    <lineage>
        <taxon>Eukaryota</taxon>
        <taxon>Fungi</taxon>
        <taxon>Dikarya</taxon>
        <taxon>Ascomycota</taxon>
        <taxon>Pezizomycotina</taxon>
        <taxon>Leotiomycetes</taxon>
        <taxon>Helotiales</taxon>
        <taxon>Ploettnerulaceae</taxon>
        <taxon>Rhynchosporium</taxon>
    </lineage>
</organism>
<reference evidence="2" key="1">
    <citation type="submission" date="2016-03" db="EMBL/GenBank/DDBJ databases">
        <authorList>
            <person name="Ploux O."/>
        </authorList>
    </citation>
    <scope>NUCLEOTIDE SEQUENCE [LARGE SCALE GENOMIC DNA]</scope>
    <source>
        <strain evidence="2">UK7</strain>
    </source>
</reference>
<sequence length="135" mass="15485">MESSSEVIACLCSALMRILNIERSTIAPNFEYEFLDELDDEPDSYHYSKYFLNPDLAYNEAFLLMARILSLTGANIRKLDIERDDENRAHGMDGALFRDAFRGLRNINIFANETDINNGWRTRKLARILSGATDL</sequence>
<gene>
    <name evidence="1" type="ORF">RCO7_10307</name>
</gene>
<comment type="caution">
    <text evidence="1">The sequence shown here is derived from an EMBL/GenBank/DDBJ whole genome shotgun (WGS) entry which is preliminary data.</text>
</comment>
<dbReference type="AlphaFoldDB" id="A0A1E1K8J0"/>
<name>A0A1E1K8J0_9HELO</name>
<dbReference type="EMBL" id="FJUW01000008">
    <property type="protein sequence ID" value="CZS94321.1"/>
    <property type="molecule type" value="Genomic_DNA"/>
</dbReference>
<accession>A0A1E1K8J0</accession>
<keyword evidence="2" id="KW-1185">Reference proteome</keyword>